<evidence type="ECO:0000313" key="4">
    <source>
        <dbReference type="EMBL" id="KIE45766.1"/>
    </source>
</evidence>
<dbReference type="PANTHER" id="PTHR22911:SF137">
    <property type="entry name" value="SOLUTE CARRIER FAMILY 35 MEMBER G2-RELATED"/>
    <property type="match status" value="1"/>
</dbReference>
<feature type="transmembrane region" description="Helical" evidence="2">
    <location>
        <begin position="66"/>
        <end position="86"/>
    </location>
</feature>
<evidence type="ECO:0000256" key="2">
    <source>
        <dbReference type="SAM" id="Phobius"/>
    </source>
</evidence>
<dbReference type="Pfam" id="PF00892">
    <property type="entry name" value="EamA"/>
    <property type="match status" value="1"/>
</dbReference>
<keyword evidence="2" id="KW-0472">Membrane</keyword>
<reference evidence="4 5" key="1">
    <citation type="journal article" date="2015" name="Infect. Genet. Evol.">
        <title>Genomic sequences of six botulinum neurotoxin-producing strains representing three clostridial species illustrate the mobility and diversity of botulinum neurotoxin genes.</title>
        <authorList>
            <person name="Smith T.J."/>
            <person name="Hill K.K."/>
            <person name="Xie G."/>
            <person name="Foley B.T."/>
            <person name="Williamson C.H."/>
            <person name="Foster J.T."/>
            <person name="Johnson S.L."/>
            <person name="Chertkov O."/>
            <person name="Teshima H."/>
            <person name="Gibbons H.S."/>
            <person name="Johnsky L.A."/>
            <person name="Karavis M.A."/>
            <person name="Smith L.A."/>
        </authorList>
    </citation>
    <scope>NUCLEOTIDE SEQUENCE [LARGE SCALE GENOMIC DNA]</scope>
    <source>
        <strain evidence="4 5">CDC 2741</strain>
    </source>
</reference>
<dbReference type="EMBL" id="AYSO01000018">
    <property type="protein sequence ID" value="KIE45766.1"/>
    <property type="molecule type" value="Genomic_DNA"/>
</dbReference>
<sequence length="140" mass="14962">MWIVYSLLSAIFAALVAIFGKIGLAKLDANSATAIRAIVMAIFTTLVVFFQGKFSEVSKILEDKRALLFIVFSGIAGALSWIFYFTAIKTGKVAEVSVLDKTSAVMAAILAFLILGEKINKTSILGLALMTIGAILVVLK</sequence>
<feature type="transmembrane region" description="Helical" evidence="2">
    <location>
        <begin position="35"/>
        <end position="54"/>
    </location>
</feature>
<evidence type="ECO:0000259" key="3">
    <source>
        <dbReference type="Pfam" id="PF00892"/>
    </source>
</evidence>
<keyword evidence="2" id="KW-1133">Transmembrane helix</keyword>
<dbReference type="GO" id="GO:0016020">
    <property type="term" value="C:membrane"/>
    <property type="evidence" value="ECO:0007669"/>
    <property type="project" value="InterPro"/>
</dbReference>
<accession>A0A0C1R5K1</accession>
<proteinExistence type="inferred from homology"/>
<feature type="transmembrane region" description="Helical" evidence="2">
    <location>
        <begin position="122"/>
        <end position="139"/>
    </location>
</feature>
<comment type="caution">
    <text evidence="4">The sequence shown here is derived from an EMBL/GenBank/DDBJ whole genome shotgun (WGS) entry which is preliminary data.</text>
</comment>
<dbReference type="Gene3D" id="1.10.3730.20">
    <property type="match status" value="1"/>
</dbReference>
<keyword evidence="5" id="KW-1185">Reference proteome</keyword>
<gene>
    <name evidence="4" type="ORF">U732_2127</name>
</gene>
<feature type="transmembrane region" description="Helical" evidence="2">
    <location>
        <begin position="98"/>
        <end position="115"/>
    </location>
</feature>
<comment type="similarity">
    <text evidence="1">Belongs to the EamA transporter family.</text>
</comment>
<dbReference type="InterPro" id="IPR037185">
    <property type="entry name" value="EmrE-like"/>
</dbReference>
<dbReference type="OrthoDB" id="9806718at2"/>
<name>A0A0C1R5K1_9CLOT</name>
<dbReference type="SUPFAM" id="SSF103481">
    <property type="entry name" value="Multidrug resistance efflux transporter EmrE"/>
    <property type="match status" value="1"/>
</dbReference>
<keyword evidence="2" id="KW-0812">Transmembrane</keyword>
<protein>
    <submittedName>
        <fullName evidence="4">EamA-like transporter family protein</fullName>
    </submittedName>
</protein>
<evidence type="ECO:0000313" key="5">
    <source>
        <dbReference type="Proteomes" id="UP000031366"/>
    </source>
</evidence>
<dbReference type="Proteomes" id="UP000031366">
    <property type="component" value="Unassembled WGS sequence"/>
</dbReference>
<organism evidence="4 5">
    <name type="scientific">Clostridium argentinense CDC 2741</name>
    <dbReference type="NCBI Taxonomy" id="1418104"/>
    <lineage>
        <taxon>Bacteria</taxon>
        <taxon>Bacillati</taxon>
        <taxon>Bacillota</taxon>
        <taxon>Clostridia</taxon>
        <taxon>Eubacteriales</taxon>
        <taxon>Clostridiaceae</taxon>
        <taxon>Clostridium</taxon>
    </lineage>
</organism>
<evidence type="ECO:0000256" key="1">
    <source>
        <dbReference type="ARBA" id="ARBA00007362"/>
    </source>
</evidence>
<feature type="domain" description="EamA" evidence="3">
    <location>
        <begin position="2"/>
        <end position="138"/>
    </location>
</feature>
<dbReference type="InterPro" id="IPR000620">
    <property type="entry name" value="EamA_dom"/>
</dbReference>
<dbReference type="RefSeq" id="WP_039634297.1">
    <property type="nucleotide sequence ID" value="NZ_AYSO01000018.1"/>
</dbReference>
<dbReference type="PANTHER" id="PTHR22911">
    <property type="entry name" value="ACYL-MALONYL CONDENSING ENZYME-RELATED"/>
    <property type="match status" value="1"/>
</dbReference>
<dbReference type="AlphaFoldDB" id="A0A0C1R5K1"/>